<feature type="region of interest" description="Disordered" evidence="1">
    <location>
        <begin position="1"/>
        <end position="70"/>
    </location>
</feature>
<name>A0ABR2LGQ5_9ASPA</name>
<proteinExistence type="predicted"/>
<organism evidence="2 3">
    <name type="scientific">Platanthera guangdongensis</name>
    <dbReference type="NCBI Taxonomy" id="2320717"/>
    <lineage>
        <taxon>Eukaryota</taxon>
        <taxon>Viridiplantae</taxon>
        <taxon>Streptophyta</taxon>
        <taxon>Embryophyta</taxon>
        <taxon>Tracheophyta</taxon>
        <taxon>Spermatophyta</taxon>
        <taxon>Magnoliopsida</taxon>
        <taxon>Liliopsida</taxon>
        <taxon>Asparagales</taxon>
        <taxon>Orchidaceae</taxon>
        <taxon>Orchidoideae</taxon>
        <taxon>Orchideae</taxon>
        <taxon>Orchidinae</taxon>
        <taxon>Platanthera</taxon>
    </lineage>
</organism>
<reference evidence="2 3" key="1">
    <citation type="journal article" date="2022" name="Nat. Plants">
        <title>Genomes of leafy and leafless Platanthera orchids illuminate the evolution of mycoheterotrophy.</title>
        <authorList>
            <person name="Li M.H."/>
            <person name="Liu K.W."/>
            <person name="Li Z."/>
            <person name="Lu H.C."/>
            <person name="Ye Q.L."/>
            <person name="Zhang D."/>
            <person name="Wang J.Y."/>
            <person name="Li Y.F."/>
            <person name="Zhong Z.M."/>
            <person name="Liu X."/>
            <person name="Yu X."/>
            <person name="Liu D.K."/>
            <person name="Tu X.D."/>
            <person name="Liu B."/>
            <person name="Hao Y."/>
            <person name="Liao X.Y."/>
            <person name="Jiang Y.T."/>
            <person name="Sun W.H."/>
            <person name="Chen J."/>
            <person name="Chen Y.Q."/>
            <person name="Ai Y."/>
            <person name="Zhai J.W."/>
            <person name="Wu S.S."/>
            <person name="Zhou Z."/>
            <person name="Hsiao Y.Y."/>
            <person name="Wu W.L."/>
            <person name="Chen Y.Y."/>
            <person name="Lin Y.F."/>
            <person name="Hsu J.L."/>
            <person name="Li C.Y."/>
            <person name="Wang Z.W."/>
            <person name="Zhao X."/>
            <person name="Zhong W.Y."/>
            <person name="Ma X.K."/>
            <person name="Ma L."/>
            <person name="Huang J."/>
            <person name="Chen G.Z."/>
            <person name="Huang M.Z."/>
            <person name="Huang L."/>
            <person name="Peng D.H."/>
            <person name="Luo Y.B."/>
            <person name="Zou S.Q."/>
            <person name="Chen S.P."/>
            <person name="Lan S."/>
            <person name="Tsai W.C."/>
            <person name="Van de Peer Y."/>
            <person name="Liu Z.J."/>
        </authorList>
    </citation>
    <scope>NUCLEOTIDE SEQUENCE [LARGE SCALE GENOMIC DNA]</scope>
    <source>
        <strain evidence="2">Lor288</strain>
    </source>
</reference>
<feature type="compositionally biased region" description="Basic and acidic residues" evidence="1">
    <location>
        <begin position="1"/>
        <end position="16"/>
    </location>
</feature>
<keyword evidence="3" id="KW-1185">Reference proteome</keyword>
<dbReference type="EMBL" id="JBBWWR010000020">
    <property type="protein sequence ID" value="KAK8939988.1"/>
    <property type="molecule type" value="Genomic_DNA"/>
</dbReference>
<evidence type="ECO:0000313" key="3">
    <source>
        <dbReference type="Proteomes" id="UP001412067"/>
    </source>
</evidence>
<feature type="compositionally biased region" description="Pro residues" evidence="1">
    <location>
        <begin position="49"/>
        <end position="66"/>
    </location>
</feature>
<gene>
    <name evidence="2" type="ORF">KSP40_PGU020322</name>
</gene>
<sequence length="116" mass="12757">MSEDQWKGRSGESGDPHHHHYHHEHHQPIPQYGTFPDVSSQQPAMGFPQPVPPPGASGYPPHPGPTYYPSGYHSAPGKLFTSFCGNLRSLSSSCDLPHFLLGLIPRVQINLCLSHV</sequence>
<comment type="caution">
    <text evidence="2">The sequence shown here is derived from an EMBL/GenBank/DDBJ whole genome shotgun (WGS) entry which is preliminary data.</text>
</comment>
<evidence type="ECO:0000256" key="1">
    <source>
        <dbReference type="SAM" id="MobiDB-lite"/>
    </source>
</evidence>
<protein>
    <recommendedName>
        <fullName evidence="4">Rhodopsin</fullName>
    </recommendedName>
</protein>
<dbReference type="Proteomes" id="UP001412067">
    <property type="component" value="Unassembled WGS sequence"/>
</dbReference>
<evidence type="ECO:0008006" key="4">
    <source>
        <dbReference type="Google" id="ProtNLM"/>
    </source>
</evidence>
<accession>A0ABR2LGQ5</accession>
<evidence type="ECO:0000313" key="2">
    <source>
        <dbReference type="EMBL" id="KAK8939988.1"/>
    </source>
</evidence>